<keyword evidence="3" id="KW-1185">Reference proteome</keyword>
<feature type="region of interest" description="Disordered" evidence="1">
    <location>
        <begin position="231"/>
        <end position="323"/>
    </location>
</feature>
<sequence length="323" mass="35845">MNASALLTSQGWLGPGHALDSRLTDYGAPTYKQKGHRGLAYDPSAASPNSNNITTGNGLIKPLLVSQRGGSRHGIGKKAHEPVSGNEWWLKGFQSALQNIGKSESERSSVVGSGTSTPRNGKGYVGKHSGLYGYFVTGQMMKGTLEEWDELQQRKTSKKRKSDVLEEEEDGRGGARAVSPVKRVQSAKELETSIEYLTERDRERRKAAHKRAQSTDVEQFAAVGAFLGATEDEKRKLKGRRKELEGVMDVESDARVESKEERRARRKRRKEGKENGKLTLAEMVEEELARLSSMNNSEQDDSSTNEKAVRKAERKKKRRKGGE</sequence>
<evidence type="ECO:0000313" key="2">
    <source>
        <dbReference type="EMBL" id="KAK5955548.1"/>
    </source>
</evidence>
<gene>
    <name evidence="2" type="ORF">OHC33_003189</name>
</gene>
<feature type="compositionally biased region" description="Low complexity" evidence="1">
    <location>
        <begin position="108"/>
        <end position="119"/>
    </location>
</feature>
<dbReference type="Proteomes" id="UP001316803">
    <property type="component" value="Unassembled WGS sequence"/>
</dbReference>
<reference evidence="2 3" key="1">
    <citation type="submission" date="2022-12" db="EMBL/GenBank/DDBJ databases">
        <title>Genomic features and morphological characterization of a novel Knufia sp. strain isolated from spacecraft assembly facility.</title>
        <authorList>
            <person name="Teixeira M."/>
            <person name="Chander A.M."/>
            <person name="Stajich J.E."/>
            <person name="Venkateswaran K."/>
        </authorList>
    </citation>
    <scope>NUCLEOTIDE SEQUENCE [LARGE SCALE GENOMIC DNA]</scope>
    <source>
        <strain evidence="2 3">FJI-L2-BK-P2</strain>
    </source>
</reference>
<proteinExistence type="predicted"/>
<dbReference type="AlphaFoldDB" id="A0AAN8EHC2"/>
<feature type="compositionally biased region" description="Basic and acidic residues" evidence="1">
    <location>
        <begin position="252"/>
        <end position="263"/>
    </location>
</feature>
<accession>A0AAN8EHC2</accession>
<evidence type="ECO:0000313" key="3">
    <source>
        <dbReference type="Proteomes" id="UP001316803"/>
    </source>
</evidence>
<name>A0AAN8EHC2_9EURO</name>
<organism evidence="2 3">
    <name type="scientific">Knufia fluminis</name>
    <dbReference type="NCBI Taxonomy" id="191047"/>
    <lineage>
        <taxon>Eukaryota</taxon>
        <taxon>Fungi</taxon>
        <taxon>Dikarya</taxon>
        <taxon>Ascomycota</taxon>
        <taxon>Pezizomycotina</taxon>
        <taxon>Eurotiomycetes</taxon>
        <taxon>Chaetothyriomycetidae</taxon>
        <taxon>Chaetothyriales</taxon>
        <taxon>Trichomeriaceae</taxon>
        <taxon>Knufia</taxon>
    </lineage>
</organism>
<feature type="region of interest" description="Disordered" evidence="1">
    <location>
        <begin position="152"/>
        <end position="182"/>
    </location>
</feature>
<comment type="caution">
    <text evidence="2">The sequence shown here is derived from an EMBL/GenBank/DDBJ whole genome shotgun (WGS) entry which is preliminary data.</text>
</comment>
<dbReference type="EMBL" id="JAKLMC020000006">
    <property type="protein sequence ID" value="KAK5955548.1"/>
    <property type="molecule type" value="Genomic_DNA"/>
</dbReference>
<feature type="region of interest" description="Disordered" evidence="1">
    <location>
        <begin position="103"/>
        <end position="122"/>
    </location>
</feature>
<evidence type="ECO:0000256" key="1">
    <source>
        <dbReference type="SAM" id="MobiDB-lite"/>
    </source>
</evidence>
<protein>
    <submittedName>
        <fullName evidence="2">Uncharacterized protein</fullName>
    </submittedName>
</protein>
<feature type="compositionally biased region" description="Basic residues" evidence="1">
    <location>
        <begin position="312"/>
        <end position="323"/>
    </location>
</feature>